<keyword evidence="3" id="KW-0720">Serine protease</keyword>
<dbReference type="RefSeq" id="WP_273989060.1">
    <property type="nucleotide sequence ID" value="NZ_BAABQT010000001.1"/>
</dbReference>
<protein>
    <submittedName>
        <fullName evidence="5">S8/S53 family peptidase</fullName>
    </submittedName>
</protein>
<evidence type="ECO:0000313" key="5">
    <source>
        <dbReference type="EMBL" id="WDA58835.1"/>
    </source>
</evidence>
<accession>A0ABY7V281</accession>
<evidence type="ECO:0000313" key="6">
    <source>
        <dbReference type="Proteomes" id="UP001217044"/>
    </source>
</evidence>
<keyword evidence="6" id="KW-1185">Reference proteome</keyword>
<evidence type="ECO:0000259" key="4">
    <source>
        <dbReference type="Pfam" id="PF00082"/>
    </source>
</evidence>
<name>A0ABY7V281_9DEIO</name>
<dbReference type="InterPro" id="IPR036852">
    <property type="entry name" value="Peptidase_S8/S53_dom_sf"/>
</dbReference>
<proteinExistence type="predicted"/>
<sequence length="616" mass="69339">MNQKNTKKLELSIKTGLRKIECRADADIIGRWLCKLPETLVPGSYSISLVEDELVVSAPYEIKIIDREHSSIFTQYDRTIFEVEKTNMLPIIYIDESNNIFLPVNSDSKYRQPFLILADRFKSLDLKDKEKYMEIMRQYSLKLNKIKNNFYKRYTGPEIVTEVQEVEQIRQDFSGLMEEGYLFYPILIRNGRFDLDISSEIAQIKIGIDRLNLDGPLEKELKSKVENNYRRPSLLNAIYPMNYSPNTINVDFDDIDETCQKPFADFSVDISYGSFYSNFPEIIGAGSPAPTTEPFTGTADYSELLGKNKLIHLLEKSDLVMESAEYYMGISGSPNKGSKEVDVFVIDTSRIDNNGIVTDSFVNQVKDSSKIYTISGHGSIIARNISKLVNQNVAVRQLSACQLSDCSLARTAQVICDAILHRISTGRHVVVNLSMTYTIRSSLMDRVLKSAMKNGVWIVVANGNADRYKIQPVSPEASGFIDQRQYPAYDAISYSRMINVGGLFINEKMQLVDFFDNGATALPKKYEAQTYAPALDIYGDPASMPHLGTSFSVPYVTAALANTLTQLPEDCRASRDKIATFISRKTDIGSGNKENINIVDFSKGRLNSSQISELCK</sequence>
<organism evidence="5 6">
    <name type="scientific">Deinococcus aquaticus</name>
    <dbReference type="NCBI Taxonomy" id="328692"/>
    <lineage>
        <taxon>Bacteria</taxon>
        <taxon>Thermotogati</taxon>
        <taxon>Deinococcota</taxon>
        <taxon>Deinococci</taxon>
        <taxon>Deinococcales</taxon>
        <taxon>Deinococcaceae</taxon>
        <taxon>Deinococcus</taxon>
    </lineage>
</organism>
<dbReference type="InterPro" id="IPR000209">
    <property type="entry name" value="Peptidase_S8/S53_dom"/>
</dbReference>
<dbReference type="PROSITE" id="PS00138">
    <property type="entry name" value="SUBTILASE_SER"/>
    <property type="match status" value="1"/>
</dbReference>
<feature type="domain" description="Peptidase S8/S53" evidence="4">
    <location>
        <begin position="365"/>
        <end position="586"/>
    </location>
</feature>
<evidence type="ECO:0000256" key="1">
    <source>
        <dbReference type="ARBA" id="ARBA00022670"/>
    </source>
</evidence>
<dbReference type="Proteomes" id="UP001217044">
    <property type="component" value="Chromosome"/>
</dbReference>
<dbReference type="SUPFAM" id="SSF52743">
    <property type="entry name" value="Subtilisin-like"/>
    <property type="match status" value="1"/>
</dbReference>
<dbReference type="Pfam" id="PF00082">
    <property type="entry name" value="Peptidase_S8"/>
    <property type="match status" value="1"/>
</dbReference>
<dbReference type="CDD" id="cd00306">
    <property type="entry name" value="Peptidases_S8_S53"/>
    <property type="match status" value="1"/>
</dbReference>
<dbReference type="EMBL" id="CP115165">
    <property type="protein sequence ID" value="WDA58835.1"/>
    <property type="molecule type" value="Genomic_DNA"/>
</dbReference>
<dbReference type="InterPro" id="IPR023828">
    <property type="entry name" value="Peptidase_S8_Ser-AS"/>
</dbReference>
<keyword evidence="2" id="KW-0378">Hydrolase</keyword>
<reference evidence="5 6" key="1">
    <citation type="submission" date="2022-12" db="EMBL/GenBank/DDBJ databases">
        <title>Genome Sequence of Deinococcus aquaticus Type Strain PB314.</title>
        <authorList>
            <person name="Albert C."/>
            <person name="Hill J."/>
            <person name="Boren L."/>
            <person name="Scholz-Ng S."/>
            <person name="Fatema N."/>
            <person name="Grosso R."/>
            <person name="Soboslay E."/>
            <person name="Tuohy J."/>
        </authorList>
    </citation>
    <scope>NUCLEOTIDE SEQUENCE [LARGE SCALE GENOMIC DNA]</scope>
    <source>
        <strain evidence="5 6">PB-314</strain>
    </source>
</reference>
<evidence type="ECO:0000256" key="2">
    <source>
        <dbReference type="ARBA" id="ARBA00022801"/>
    </source>
</evidence>
<gene>
    <name evidence="5" type="ORF">M8445_01045</name>
</gene>
<keyword evidence="1" id="KW-0645">Protease</keyword>
<dbReference type="Gene3D" id="3.40.50.200">
    <property type="entry name" value="Peptidase S8/S53 domain"/>
    <property type="match status" value="1"/>
</dbReference>
<evidence type="ECO:0000256" key="3">
    <source>
        <dbReference type="ARBA" id="ARBA00022825"/>
    </source>
</evidence>